<feature type="non-terminal residue" evidence="1">
    <location>
        <position position="64"/>
    </location>
</feature>
<dbReference type="RefSeq" id="WP_377706836.1">
    <property type="nucleotide sequence ID" value="NZ_JBHRTE010000024.1"/>
</dbReference>
<protein>
    <submittedName>
        <fullName evidence="1">Uncharacterized protein</fullName>
    </submittedName>
</protein>
<sequence length="64" mass="6870">MRSELSLHRQTRQAAFAGGIRAASDYGFKTTVMQDMLGGLAPVLPDTQAIAVSAAMNSRGERIF</sequence>
<keyword evidence="2" id="KW-1185">Reference proteome</keyword>
<organism evidence="1 2">
    <name type="scientific">Paracoccus fontiphilus</name>
    <dbReference type="NCBI Taxonomy" id="1815556"/>
    <lineage>
        <taxon>Bacteria</taxon>
        <taxon>Pseudomonadati</taxon>
        <taxon>Pseudomonadota</taxon>
        <taxon>Alphaproteobacteria</taxon>
        <taxon>Rhodobacterales</taxon>
        <taxon>Paracoccaceae</taxon>
        <taxon>Paracoccus</taxon>
    </lineage>
</organism>
<dbReference type="EMBL" id="JBHRTE010000024">
    <property type="protein sequence ID" value="MFC3167364.1"/>
    <property type="molecule type" value="Genomic_DNA"/>
</dbReference>
<reference evidence="2" key="1">
    <citation type="journal article" date="2019" name="Int. J. Syst. Evol. Microbiol.">
        <title>The Global Catalogue of Microorganisms (GCM) 10K type strain sequencing project: providing services to taxonomists for standard genome sequencing and annotation.</title>
        <authorList>
            <consortium name="The Broad Institute Genomics Platform"/>
            <consortium name="The Broad Institute Genome Sequencing Center for Infectious Disease"/>
            <person name="Wu L."/>
            <person name="Ma J."/>
        </authorList>
    </citation>
    <scope>NUCLEOTIDE SEQUENCE [LARGE SCALE GENOMIC DNA]</scope>
    <source>
        <strain evidence="2">KCTC 52239</strain>
    </source>
</reference>
<accession>A0ABV7I9P3</accession>
<evidence type="ECO:0000313" key="2">
    <source>
        <dbReference type="Proteomes" id="UP001595557"/>
    </source>
</evidence>
<proteinExistence type="predicted"/>
<name>A0ABV7I9P3_9RHOB</name>
<evidence type="ECO:0000313" key="1">
    <source>
        <dbReference type="EMBL" id="MFC3167364.1"/>
    </source>
</evidence>
<comment type="caution">
    <text evidence="1">The sequence shown here is derived from an EMBL/GenBank/DDBJ whole genome shotgun (WGS) entry which is preliminary data.</text>
</comment>
<dbReference type="Proteomes" id="UP001595557">
    <property type="component" value="Unassembled WGS sequence"/>
</dbReference>
<gene>
    <name evidence="1" type="ORF">ACFOD7_04800</name>
</gene>